<dbReference type="PANTHER" id="PTHR13800">
    <property type="entry name" value="TRANSIENT RECEPTOR POTENTIAL CATION CHANNEL, SUBFAMILY M, MEMBER 6"/>
    <property type="match status" value="1"/>
</dbReference>
<keyword evidence="2" id="KW-1185">Reference proteome</keyword>
<dbReference type="Proteomes" id="UP000269396">
    <property type="component" value="Unassembled WGS sequence"/>
</dbReference>
<dbReference type="PANTHER" id="PTHR13800:SF1">
    <property type="entry name" value="TRANSIENT RECEPTOR POTENTIAL CATION CHANNEL TRPM"/>
    <property type="match status" value="1"/>
</dbReference>
<proteinExistence type="predicted"/>
<dbReference type="GO" id="GO:0005886">
    <property type="term" value="C:plasma membrane"/>
    <property type="evidence" value="ECO:0007669"/>
    <property type="project" value="TreeGrafter"/>
</dbReference>
<evidence type="ECO:0000313" key="1">
    <source>
        <dbReference type="EMBL" id="VDP85001.1"/>
    </source>
</evidence>
<dbReference type="GO" id="GO:0005261">
    <property type="term" value="F:monoatomic cation channel activity"/>
    <property type="evidence" value="ECO:0007669"/>
    <property type="project" value="TreeGrafter"/>
</dbReference>
<gene>
    <name evidence="1" type="ORF">SMTD_LOCUS21507</name>
</gene>
<feature type="non-terminal residue" evidence="1">
    <location>
        <position position="1"/>
    </location>
</feature>
<organism evidence="1 2">
    <name type="scientific">Schistosoma mattheei</name>
    <dbReference type="NCBI Taxonomy" id="31246"/>
    <lineage>
        <taxon>Eukaryota</taxon>
        <taxon>Metazoa</taxon>
        <taxon>Spiralia</taxon>
        <taxon>Lophotrochozoa</taxon>
        <taxon>Platyhelminthes</taxon>
        <taxon>Trematoda</taxon>
        <taxon>Digenea</taxon>
        <taxon>Strigeidida</taxon>
        <taxon>Schistosomatoidea</taxon>
        <taxon>Schistosomatidae</taxon>
        <taxon>Schistosoma</taxon>
    </lineage>
</organism>
<reference evidence="1 2" key="1">
    <citation type="submission" date="2018-11" db="EMBL/GenBank/DDBJ databases">
        <authorList>
            <consortium name="Pathogen Informatics"/>
        </authorList>
    </citation>
    <scope>NUCLEOTIDE SEQUENCE [LARGE SCALE GENOMIC DNA]</scope>
    <source>
        <strain>Denwood</strain>
        <strain evidence="2">Zambia</strain>
    </source>
</reference>
<evidence type="ECO:0000313" key="2">
    <source>
        <dbReference type="Proteomes" id="UP000269396"/>
    </source>
</evidence>
<dbReference type="AlphaFoldDB" id="A0A183Q4H1"/>
<dbReference type="EMBL" id="UZAL01047555">
    <property type="protein sequence ID" value="VDP85001.1"/>
    <property type="molecule type" value="Genomic_DNA"/>
</dbReference>
<protein>
    <submittedName>
        <fullName evidence="1">Uncharacterized protein</fullName>
    </submittedName>
</protein>
<accession>A0A183Q4H1</accession>
<dbReference type="STRING" id="31246.A0A183Q4H1"/>
<name>A0A183Q4H1_9TREM</name>
<dbReference type="GO" id="GO:0030001">
    <property type="term" value="P:metal ion transport"/>
    <property type="evidence" value="ECO:0007669"/>
    <property type="project" value="TreeGrafter"/>
</dbReference>
<sequence>AVLSGISFRTYISDGWNKLDCAGLALYIVGFILRLIVLLRLRNHEGENFNIQYERYYIVTDPILDPSRICLAISLFTFYIRLMYTFSFHIALGPKLIMIGKMVSFDICVFFFFLFFFLSFSTLI</sequence>
<dbReference type="InterPro" id="IPR050927">
    <property type="entry name" value="TRPM"/>
</dbReference>